<dbReference type="PROSITE" id="PS51257">
    <property type="entry name" value="PROKAR_LIPOPROTEIN"/>
    <property type="match status" value="1"/>
</dbReference>
<protein>
    <submittedName>
        <fullName evidence="3">M15 family metallopeptidase</fullName>
    </submittedName>
</protein>
<dbReference type="EMBL" id="JAROAV010000043">
    <property type="protein sequence ID" value="MDF8265885.1"/>
    <property type="molecule type" value="Genomic_DNA"/>
</dbReference>
<proteinExistence type="predicted"/>
<feature type="region of interest" description="Disordered" evidence="1">
    <location>
        <begin position="22"/>
        <end position="99"/>
    </location>
</feature>
<dbReference type="CDD" id="cd14846">
    <property type="entry name" value="Peptidase_M15_like"/>
    <property type="match status" value="1"/>
</dbReference>
<dbReference type="Gene3D" id="3.30.1380.10">
    <property type="match status" value="1"/>
</dbReference>
<reference evidence="3 4" key="1">
    <citation type="submission" date="2023-03" db="EMBL/GenBank/DDBJ databases">
        <title>YIM 133296 draft genome.</title>
        <authorList>
            <person name="Xiong L."/>
        </authorList>
    </citation>
    <scope>NUCLEOTIDE SEQUENCE [LARGE SCALE GENOMIC DNA]</scope>
    <source>
        <strain evidence="3 4">YIM 133296</strain>
    </source>
</reference>
<accession>A0ABT6CAQ9</accession>
<evidence type="ECO:0000256" key="1">
    <source>
        <dbReference type="SAM" id="MobiDB-lite"/>
    </source>
</evidence>
<feature type="compositionally biased region" description="Basic and acidic residues" evidence="1">
    <location>
        <begin position="90"/>
        <end position="99"/>
    </location>
</feature>
<dbReference type="InterPro" id="IPR003709">
    <property type="entry name" value="VanY-like_core_dom"/>
</dbReference>
<organism evidence="3 4">
    <name type="scientific">Luteipulveratus flavus</name>
    <dbReference type="NCBI Taxonomy" id="3031728"/>
    <lineage>
        <taxon>Bacteria</taxon>
        <taxon>Bacillati</taxon>
        <taxon>Actinomycetota</taxon>
        <taxon>Actinomycetes</taxon>
        <taxon>Micrococcales</taxon>
        <taxon>Dermacoccaceae</taxon>
        <taxon>Luteipulveratus</taxon>
    </lineage>
</organism>
<feature type="domain" description="D-alanyl-D-alanine carboxypeptidase-like core" evidence="2">
    <location>
        <begin position="106"/>
        <end position="180"/>
    </location>
</feature>
<dbReference type="RefSeq" id="WP_277193146.1">
    <property type="nucleotide sequence ID" value="NZ_JAROAV010000043.1"/>
</dbReference>
<name>A0ABT6CAQ9_9MICO</name>
<evidence type="ECO:0000259" key="2">
    <source>
        <dbReference type="Pfam" id="PF02557"/>
    </source>
</evidence>
<keyword evidence="4" id="KW-1185">Reference proteome</keyword>
<dbReference type="Proteomes" id="UP001528912">
    <property type="component" value="Unassembled WGS sequence"/>
</dbReference>
<dbReference type="Pfam" id="PF02557">
    <property type="entry name" value="VanY"/>
    <property type="match status" value="1"/>
</dbReference>
<sequence>MRSRRRTQWGAAALGLTVLLGGCNSSGSRGGPAGWGTTLPPATSTPEPPPTSEAPPLWSATGSDTSTDDTTGPTSSTSTRSSSSSTTRASKADRAGTKGLEADLRNALVEARQAAPSSVRLHVTSGYRPASVQERLWRDAVKRYGSRAEARKWVLPPEDSSHVQRKAVDIGPRSGAHWLEVHGAEWGLCRAYRNEWWHFEHIGRNGTCPPMAASAAAATAD</sequence>
<evidence type="ECO:0000313" key="4">
    <source>
        <dbReference type="Proteomes" id="UP001528912"/>
    </source>
</evidence>
<evidence type="ECO:0000313" key="3">
    <source>
        <dbReference type="EMBL" id="MDF8265885.1"/>
    </source>
</evidence>
<dbReference type="InterPro" id="IPR009045">
    <property type="entry name" value="Zn_M74/Hedgehog-like"/>
</dbReference>
<feature type="compositionally biased region" description="Low complexity" evidence="1">
    <location>
        <begin position="54"/>
        <end position="89"/>
    </location>
</feature>
<comment type="caution">
    <text evidence="3">The sequence shown here is derived from an EMBL/GenBank/DDBJ whole genome shotgun (WGS) entry which is preliminary data.</text>
</comment>
<gene>
    <name evidence="3" type="ORF">P4R38_16680</name>
</gene>
<dbReference type="SUPFAM" id="SSF55166">
    <property type="entry name" value="Hedgehog/DD-peptidase"/>
    <property type="match status" value="1"/>
</dbReference>